<evidence type="ECO:0000256" key="11">
    <source>
        <dbReference type="ARBA" id="ARBA00038053"/>
    </source>
</evidence>
<evidence type="ECO:0000256" key="7">
    <source>
        <dbReference type="ARBA" id="ARBA00022989"/>
    </source>
</evidence>
<evidence type="ECO:0000313" key="19">
    <source>
        <dbReference type="Proteomes" id="UP000050417"/>
    </source>
</evidence>
<dbReference type="GO" id="GO:0008955">
    <property type="term" value="F:peptidoglycan glycosyltransferase activity"/>
    <property type="evidence" value="ECO:0007669"/>
    <property type="project" value="UniProtKB-EC"/>
</dbReference>
<keyword evidence="3" id="KW-0808">Transferase</keyword>
<proteinExistence type="inferred from homology"/>
<dbReference type="GO" id="GO:0051301">
    <property type="term" value="P:cell division"/>
    <property type="evidence" value="ECO:0007669"/>
    <property type="project" value="InterPro"/>
</dbReference>
<evidence type="ECO:0000256" key="17">
    <source>
        <dbReference type="SAM" id="Phobius"/>
    </source>
</evidence>
<evidence type="ECO:0000256" key="1">
    <source>
        <dbReference type="ARBA" id="ARBA00004141"/>
    </source>
</evidence>
<feature type="transmembrane region" description="Helical" evidence="17">
    <location>
        <begin position="50"/>
        <end position="68"/>
    </location>
</feature>
<dbReference type="EMBL" id="LGCL01000019">
    <property type="protein sequence ID" value="KPL78279.1"/>
    <property type="molecule type" value="Genomic_DNA"/>
</dbReference>
<dbReference type="GO" id="GO:0008360">
    <property type="term" value="P:regulation of cell shape"/>
    <property type="evidence" value="ECO:0007669"/>
    <property type="project" value="UniProtKB-KW"/>
</dbReference>
<keyword evidence="2" id="KW-0328">Glycosyltransferase</keyword>
<evidence type="ECO:0000256" key="5">
    <source>
        <dbReference type="ARBA" id="ARBA00022960"/>
    </source>
</evidence>
<dbReference type="GO" id="GO:0032153">
    <property type="term" value="C:cell division site"/>
    <property type="evidence" value="ECO:0007669"/>
    <property type="project" value="TreeGrafter"/>
</dbReference>
<dbReference type="Proteomes" id="UP000050417">
    <property type="component" value="Unassembled WGS sequence"/>
</dbReference>
<evidence type="ECO:0000256" key="9">
    <source>
        <dbReference type="ARBA" id="ARBA00032370"/>
    </source>
</evidence>
<dbReference type="AlphaFoldDB" id="A0A0P6XF61"/>
<dbReference type="EC" id="2.4.99.28" evidence="14"/>
<evidence type="ECO:0000256" key="4">
    <source>
        <dbReference type="ARBA" id="ARBA00022692"/>
    </source>
</evidence>
<evidence type="ECO:0000256" key="16">
    <source>
        <dbReference type="ARBA" id="ARBA00049966"/>
    </source>
</evidence>
<keyword evidence="4 17" id="KW-0812">Transmembrane</keyword>
<evidence type="ECO:0000256" key="12">
    <source>
        <dbReference type="ARBA" id="ARBA00041185"/>
    </source>
</evidence>
<feature type="transmembrane region" description="Helical" evidence="17">
    <location>
        <begin position="272"/>
        <end position="292"/>
    </location>
</feature>
<feature type="transmembrane region" description="Helical" evidence="17">
    <location>
        <begin position="75"/>
        <end position="93"/>
    </location>
</feature>
<evidence type="ECO:0000256" key="3">
    <source>
        <dbReference type="ARBA" id="ARBA00022679"/>
    </source>
</evidence>
<feature type="transmembrane region" description="Helical" evidence="17">
    <location>
        <begin position="185"/>
        <end position="203"/>
    </location>
</feature>
<evidence type="ECO:0000256" key="15">
    <source>
        <dbReference type="ARBA" id="ARBA00049902"/>
    </source>
</evidence>
<feature type="transmembrane region" description="Helical" evidence="17">
    <location>
        <begin position="334"/>
        <end position="356"/>
    </location>
</feature>
<keyword evidence="19" id="KW-1185">Reference proteome</keyword>
<dbReference type="GO" id="GO:0005886">
    <property type="term" value="C:plasma membrane"/>
    <property type="evidence" value="ECO:0007669"/>
    <property type="project" value="TreeGrafter"/>
</dbReference>
<keyword evidence="7 17" id="KW-1133">Transmembrane helix</keyword>
<dbReference type="STRING" id="1134406.ADN00_07380"/>
<keyword evidence="5" id="KW-0133">Cell shape</keyword>
<protein>
    <recommendedName>
        <fullName evidence="12">Probable peptidoglycan glycosyltransferase FtsW</fullName>
        <ecNumber evidence="14">2.4.99.28</ecNumber>
    </recommendedName>
    <alternativeName>
        <fullName evidence="13">Cell division protein FtsW</fullName>
    </alternativeName>
    <alternativeName>
        <fullName evidence="10">Cell wall polymerase</fullName>
    </alternativeName>
    <alternativeName>
        <fullName evidence="9">Peptidoglycan polymerase</fullName>
    </alternativeName>
</protein>
<comment type="caution">
    <text evidence="18">The sequence shown here is derived from an EMBL/GenBank/DDBJ whole genome shotgun (WGS) entry which is preliminary data.</text>
</comment>
<evidence type="ECO:0000256" key="14">
    <source>
        <dbReference type="ARBA" id="ARBA00044770"/>
    </source>
</evidence>
<evidence type="ECO:0000256" key="8">
    <source>
        <dbReference type="ARBA" id="ARBA00023136"/>
    </source>
</evidence>
<feature type="transmembrane region" description="Helical" evidence="17">
    <location>
        <begin position="136"/>
        <end position="155"/>
    </location>
</feature>
<keyword evidence="8 17" id="KW-0472">Membrane</keyword>
<evidence type="ECO:0000313" key="18">
    <source>
        <dbReference type="EMBL" id="KPL78279.1"/>
    </source>
</evidence>
<organism evidence="18 19">
    <name type="scientific">Ornatilinea apprima</name>
    <dbReference type="NCBI Taxonomy" id="1134406"/>
    <lineage>
        <taxon>Bacteria</taxon>
        <taxon>Bacillati</taxon>
        <taxon>Chloroflexota</taxon>
        <taxon>Anaerolineae</taxon>
        <taxon>Anaerolineales</taxon>
        <taxon>Anaerolineaceae</taxon>
        <taxon>Ornatilinea</taxon>
    </lineage>
</organism>
<comment type="function">
    <text evidence="16">Peptidoglycan polymerase that is essential for cell division.</text>
</comment>
<feature type="transmembrane region" description="Helical" evidence="17">
    <location>
        <begin position="304"/>
        <end position="328"/>
    </location>
</feature>
<sequence>MHSLRLQMDVPLVLIVASLLVIGLLAVYSSSWEFSLREYEDTSGVFLRQVGFVLLGSGVAVVLSMFDYHLYRKLAVPMMLATIGLLVLVIILNRNNDAEYSRTLFGASVQPSELAKLVAIIYLTVWLASKQAQLNSLSIGLVPMMVILGITAAIIMIQPDFSAAITVVLLGITLFFLAGSDLRQIILLVLIIALMGVLVYFISDTAQERINNFEIGLKTPTEAAYHVKRAFEAVIKGGLFGVGIGRGTTKYMGGLPVPWTDSIFAIVAEETGLIGASVLVLLFLAFIWRGTLIANRAPDLSGKLLAGGVTFWIGFEAILNIAGLLNLAPVAGNALPLISAGGSNMVATLAGIGILFNVARSDHRKQTDTEGRNYRAVVDLRGRNGGRRVSRRGRSAGRISQ</sequence>
<reference evidence="18 19" key="1">
    <citation type="submission" date="2015-07" db="EMBL/GenBank/DDBJ databases">
        <title>Genome sequence of Ornatilinea apprima DSM 23815.</title>
        <authorList>
            <person name="Hemp J."/>
            <person name="Ward L.M."/>
            <person name="Pace L.A."/>
            <person name="Fischer W.W."/>
        </authorList>
    </citation>
    <scope>NUCLEOTIDE SEQUENCE [LARGE SCALE GENOMIC DNA]</scope>
    <source>
        <strain evidence="18 19">P3M-1</strain>
    </source>
</reference>
<evidence type="ECO:0000256" key="6">
    <source>
        <dbReference type="ARBA" id="ARBA00022984"/>
    </source>
</evidence>
<name>A0A0P6XF61_9CHLR</name>
<keyword evidence="6" id="KW-0573">Peptidoglycan synthesis</keyword>
<dbReference type="GO" id="GO:0009252">
    <property type="term" value="P:peptidoglycan biosynthetic process"/>
    <property type="evidence" value="ECO:0007669"/>
    <property type="project" value="UniProtKB-KW"/>
</dbReference>
<comment type="subcellular location">
    <subcellularLocation>
        <location evidence="1">Membrane</location>
        <topology evidence="1">Multi-pass membrane protein</topology>
    </subcellularLocation>
</comment>
<feature type="transmembrane region" description="Helical" evidence="17">
    <location>
        <begin position="161"/>
        <end position="178"/>
    </location>
</feature>
<comment type="similarity">
    <text evidence="11">Belongs to the SEDS family. FtsW subfamily.</text>
</comment>
<dbReference type="Pfam" id="PF01098">
    <property type="entry name" value="FTSW_RODA_SPOVE"/>
    <property type="match status" value="1"/>
</dbReference>
<dbReference type="PANTHER" id="PTHR30474:SF2">
    <property type="entry name" value="PEPTIDOGLYCAN GLYCOSYLTRANSFERASE FTSW-RELATED"/>
    <property type="match status" value="1"/>
</dbReference>
<accession>A0A0P6XF61</accession>
<evidence type="ECO:0000256" key="2">
    <source>
        <dbReference type="ARBA" id="ARBA00022676"/>
    </source>
</evidence>
<evidence type="ECO:0000256" key="13">
    <source>
        <dbReference type="ARBA" id="ARBA00041418"/>
    </source>
</evidence>
<comment type="catalytic activity">
    <reaction evidence="15">
        <text>[GlcNAc-(1-&gt;4)-Mur2Ac(oyl-L-Ala-gamma-D-Glu-L-Lys-D-Ala-D-Ala)](n)-di-trans,octa-cis-undecaprenyl diphosphate + beta-D-GlcNAc-(1-&gt;4)-Mur2Ac(oyl-L-Ala-gamma-D-Glu-L-Lys-D-Ala-D-Ala)-di-trans,octa-cis-undecaprenyl diphosphate = [GlcNAc-(1-&gt;4)-Mur2Ac(oyl-L-Ala-gamma-D-Glu-L-Lys-D-Ala-D-Ala)](n+1)-di-trans,octa-cis-undecaprenyl diphosphate + di-trans,octa-cis-undecaprenyl diphosphate + H(+)</text>
        <dbReference type="Rhea" id="RHEA:23708"/>
        <dbReference type="Rhea" id="RHEA-COMP:9602"/>
        <dbReference type="Rhea" id="RHEA-COMP:9603"/>
        <dbReference type="ChEBI" id="CHEBI:15378"/>
        <dbReference type="ChEBI" id="CHEBI:58405"/>
        <dbReference type="ChEBI" id="CHEBI:60033"/>
        <dbReference type="ChEBI" id="CHEBI:78435"/>
        <dbReference type="EC" id="2.4.99.28"/>
    </reaction>
</comment>
<feature type="transmembrane region" description="Helical" evidence="17">
    <location>
        <begin position="12"/>
        <end position="30"/>
    </location>
</feature>
<dbReference type="InterPro" id="IPR001182">
    <property type="entry name" value="FtsW/RodA"/>
</dbReference>
<dbReference type="PANTHER" id="PTHR30474">
    <property type="entry name" value="CELL CYCLE PROTEIN"/>
    <property type="match status" value="1"/>
</dbReference>
<gene>
    <name evidence="18" type="ORF">ADN00_07380</name>
</gene>
<dbReference type="GO" id="GO:0015648">
    <property type="term" value="F:lipid-linked peptidoglycan transporter activity"/>
    <property type="evidence" value="ECO:0007669"/>
    <property type="project" value="TreeGrafter"/>
</dbReference>
<evidence type="ECO:0000256" key="10">
    <source>
        <dbReference type="ARBA" id="ARBA00033270"/>
    </source>
</evidence>